<keyword evidence="9" id="KW-1185">Reference proteome</keyword>
<feature type="domain" description="NADH:quinone oxidoreductase/Mrp antiporter transmembrane" evidence="7">
    <location>
        <begin position="117"/>
        <end position="410"/>
    </location>
</feature>
<dbReference type="PANTHER" id="PTHR22773">
    <property type="entry name" value="NADH DEHYDROGENASE"/>
    <property type="match status" value="1"/>
</dbReference>
<feature type="transmembrane region" description="Helical" evidence="5">
    <location>
        <begin position="102"/>
        <end position="135"/>
    </location>
</feature>
<accession>A0ABM7W745</accession>
<protein>
    <recommendedName>
        <fullName evidence="5">NADH-quinone oxidoreductase subunit N</fullName>
        <ecNumber evidence="5">7.1.1.-</ecNumber>
    </recommendedName>
    <alternativeName>
        <fullName evidence="5">NADH dehydrogenase I subunit N</fullName>
    </alternativeName>
    <alternativeName>
        <fullName evidence="5">NDH-1 subunit N</fullName>
    </alternativeName>
</protein>
<keyword evidence="4 5" id="KW-0472">Membrane</keyword>
<evidence type="ECO:0000256" key="5">
    <source>
        <dbReference type="HAMAP-Rule" id="MF_00445"/>
    </source>
</evidence>
<comment type="similarity">
    <text evidence="5">Belongs to the complex I subunit 2 family.</text>
</comment>
<feature type="transmembrane region" description="Helical" evidence="5">
    <location>
        <begin position="401"/>
        <end position="423"/>
    </location>
</feature>
<comment type="subcellular location">
    <subcellularLocation>
        <location evidence="5">Cell membrane</location>
        <topology evidence="5">Multi-pass membrane protein</topology>
    </subcellularLocation>
    <subcellularLocation>
        <location evidence="1">Endomembrane system</location>
        <topology evidence="1">Multi-pass membrane protein</topology>
    </subcellularLocation>
    <subcellularLocation>
        <location evidence="6">Membrane</location>
        <topology evidence="6">Multi-pass membrane protein</topology>
    </subcellularLocation>
</comment>
<feature type="transmembrane region" description="Helical" evidence="5">
    <location>
        <begin position="263"/>
        <end position="285"/>
    </location>
</feature>
<dbReference type="Proteomes" id="UP000830055">
    <property type="component" value="Chromosome"/>
</dbReference>
<feature type="transmembrane region" description="Helical" evidence="5">
    <location>
        <begin position="444"/>
        <end position="466"/>
    </location>
</feature>
<evidence type="ECO:0000256" key="2">
    <source>
        <dbReference type="ARBA" id="ARBA00022692"/>
    </source>
</evidence>
<keyword evidence="5" id="KW-0520">NAD</keyword>
<organism evidence="8 9">
    <name type="scientific">Desulfofustis limnaeus</name>
    <dbReference type="NCBI Taxonomy" id="2740163"/>
    <lineage>
        <taxon>Bacteria</taxon>
        <taxon>Pseudomonadati</taxon>
        <taxon>Thermodesulfobacteriota</taxon>
        <taxon>Desulfobulbia</taxon>
        <taxon>Desulfobulbales</taxon>
        <taxon>Desulfocapsaceae</taxon>
        <taxon>Desulfofustis</taxon>
    </lineage>
</organism>
<feature type="transmembrane region" description="Helical" evidence="5">
    <location>
        <begin position="198"/>
        <end position="223"/>
    </location>
</feature>
<dbReference type="EC" id="7.1.1.-" evidence="5"/>
<comment type="catalytic activity">
    <reaction evidence="5">
        <text>a quinone + NADH + 5 H(+)(in) = a quinol + NAD(+) + 4 H(+)(out)</text>
        <dbReference type="Rhea" id="RHEA:57888"/>
        <dbReference type="ChEBI" id="CHEBI:15378"/>
        <dbReference type="ChEBI" id="CHEBI:24646"/>
        <dbReference type="ChEBI" id="CHEBI:57540"/>
        <dbReference type="ChEBI" id="CHEBI:57945"/>
        <dbReference type="ChEBI" id="CHEBI:132124"/>
    </reaction>
</comment>
<feature type="transmembrane region" description="Helical" evidence="5">
    <location>
        <begin position="292"/>
        <end position="311"/>
    </location>
</feature>
<keyword evidence="5" id="KW-1278">Translocase</keyword>
<feature type="transmembrane region" description="Helical" evidence="5">
    <location>
        <begin position="235"/>
        <end position="257"/>
    </location>
</feature>
<evidence type="ECO:0000256" key="6">
    <source>
        <dbReference type="RuleBase" id="RU000320"/>
    </source>
</evidence>
<reference evidence="8 9" key="1">
    <citation type="submission" date="2022-01" db="EMBL/GenBank/DDBJ databases">
        <title>Desulfofustis limnae sp. nov., a novel mesophilic sulfate-reducing bacterium isolated from marsh soil.</title>
        <authorList>
            <person name="Watanabe M."/>
            <person name="Takahashi A."/>
            <person name="Kojima H."/>
            <person name="Fukui M."/>
        </authorList>
    </citation>
    <scope>NUCLEOTIDE SEQUENCE [LARGE SCALE GENOMIC DNA]</scope>
    <source>
        <strain evidence="8 9">PPLL</strain>
    </source>
</reference>
<keyword evidence="5" id="KW-1003">Cell membrane</keyword>
<keyword evidence="2 5" id="KW-0812">Transmembrane</keyword>
<comment type="subunit">
    <text evidence="5">NDH-1 is composed of 14 different subunits. Subunits NuoA, H, J, K, L, M, N constitute the membrane sector of the complex.</text>
</comment>
<feature type="transmembrane region" description="Helical" evidence="5">
    <location>
        <begin position="34"/>
        <end position="57"/>
    </location>
</feature>
<feature type="transmembrane region" description="Helical" evidence="5">
    <location>
        <begin position="156"/>
        <end position="178"/>
    </location>
</feature>
<gene>
    <name evidence="8" type="primary">nuoN1</name>
    <name evidence="5" type="synonym">nuoN</name>
    <name evidence="8" type="ORF">DPPLL_11190</name>
</gene>
<keyword evidence="5" id="KW-0830">Ubiquinone</keyword>
<feature type="transmembrane region" description="Helical" evidence="5">
    <location>
        <begin position="69"/>
        <end position="86"/>
    </location>
</feature>
<feature type="transmembrane region" description="Helical" evidence="5">
    <location>
        <begin position="361"/>
        <end position="381"/>
    </location>
</feature>
<evidence type="ECO:0000256" key="4">
    <source>
        <dbReference type="ARBA" id="ARBA00023136"/>
    </source>
</evidence>
<evidence type="ECO:0000313" key="8">
    <source>
        <dbReference type="EMBL" id="BDD86754.1"/>
    </source>
</evidence>
<evidence type="ECO:0000313" key="9">
    <source>
        <dbReference type="Proteomes" id="UP000830055"/>
    </source>
</evidence>
<evidence type="ECO:0000256" key="1">
    <source>
        <dbReference type="ARBA" id="ARBA00004127"/>
    </source>
</evidence>
<dbReference type="InterPro" id="IPR010096">
    <property type="entry name" value="NADH-Q_OxRdtase_suN/2"/>
</dbReference>
<proteinExistence type="inferred from homology"/>
<name>A0ABM7W745_9BACT</name>
<feature type="transmembrane region" description="Helical" evidence="5">
    <location>
        <begin position="323"/>
        <end position="349"/>
    </location>
</feature>
<dbReference type="HAMAP" id="MF_00445">
    <property type="entry name" value="NDH1_NuoN_1"/>
    <property type="match status" value="1"/>
</dbReference>
<sequence>MHMLFFPELIVLLSALVMFLVSLGSPGTAAVHRLVVILGAAVLLATVACLGQEGMLFFEAYRIDRFSQLFKLLLAAAALIVLLLSGRNPGIKTEVQAEYHLFLLIGLLGLMMLVSSVELLALFIALELSSFAVYIMVPLRRQSGGETFQMESAIKYLLFGVMTTGLMLFGMSYLFGLTGSTYLSVIVDQLSQLIAEPAALVAILLVMAGFFYKLAIFPFHFWVPDVYQGAANETTTFIAAVPKIAATAVLIRLVTLAGGDSQLVTPVLLICSIGAMFYGNLCALAQKDLKRMLGYSGISHAGFVLFGLLTFQNEGYALATYYVAGYALMNLACFLVICTVATAGQNLAIEDLSGLHRRSPLLALTLAIGLFALAGIPPFVGFTGKFMLLVNAFKQGLVIPVILAAINTAIALFYYLSVVRIAYCTDPHPGALRLQPGLTRSLTAVVLLLAIIALGVIPGLLVQPAVMSIGAML</sequence>
<dbReference type="Pfam" id="PF00361">
    <property type="entry name" value="Proton_antipo_M"/>
    <property type="match status" value="1"/>
</dbReference>
<keyword evidence="5" id="KW-0813">Transport</keyword>
<dbReference type="NCBIfam" id="TIGR01770">
    <property type="entry name" value="NDH_I_N"/>
    <property type="match status" value="1"/>
</dbReference>
<dbReference type="EMBL" id="AP025516">
    <property type="protein sequence ID" value="BDD86754.1"/>
    <property type="molecule type" value="Genomic_DNA"/>
</dbReference>
<evidence type="ECO:0000256" key="3">
    <source>
        <dbReference type="ARBA" id="ARBA00022989"/>
    </source>
</evidence>
<dbReference type="InterPro" id="IPR001750">
    <property type="entry name" value="ND/Mrp_TM"/>
</dbReference>
<keyword evidence="3 5" id="KW-1133">Transmembrane helix</keyword>
<comment type="function">
    <text evidence="5">NDH-1 shuttles electrons from NADH, via FMN and iron-sulfur (Fe-S) centers, to quinones in the respiratory chain. The immediate electron acceptor for the enzyme in this species is believed to be ubiquinone. Couples the redox reaction to proton translocation (for every two electrons transferred, four hydrogen ions are translocated across the cytoplasmic membrane), and thus conserves the redox energy in a proton gradient.</text>
</comment>
<keyword evidence="5" id="KW-0874">Quinone</keyword>
<evidence type="ECO:0000259" key="7">
    <source>
        <dbReference type="Pfam" id="PF00361"/>
    </source>
</evidence>